<keyword evidence="2" id="KW-0479">Metal-binding</keyword>
<dbReference type="GO" id="GO:0008270">
    <property type="term" value="F:zinc ion binding"/>
    <property type="evidence" value="ECO:0007669"/>
    <property type="project" value="InterPro"/>
</dbReference>
<dbReference type="SUPFAM" id="SSF57701">
    <property type="entry name" value="Zn2/Cys6 DNA-binding domain"/>
    <property type="match status" value="1"/>
</dbReference>
<evidence type="ECO:0000256" key="2">
    <source>
        <dbReference type="ARBA" id="ARBA00022723"/>
    </source>
</evidence>
<keyword evidence="3" id="KW-0539">Nucleus</keyword>
<dbReference type="PANTHER" id="PTHR31001:SF56">
    <property type="entry name" value="ZN(2)-C6 FUNGAL-TYPE DOMAIN-CONTAINING PROTEIN"/>
    <property type="match status" value="1"/>
</dbReference>
<feature type="compositionally biased region" description="Polar residues" evidence="5">
    <location>
        <begin position="703"/>
        <end position="733"/>
    </location>
</feature>
<feature type="domain" description="Zn(2)-C6 fungal-type" evidence="6">
    <location>
        <begin position="24"/>
        <end position="53"/>
    </location>
</feature>
<keyword evidence="4" id="KW-0175">Coiled coil</keyword>
<feature type="compositionally biased region" description="Polar residues" evidence="5">
    <location>
        <begin position="664"/>
        <end position="688"/>
    </location>
</feature>
<dbReference type="InterPro" id="IPR050613">
    <property type="entry name" value="Sec_Metabolite_Reg"/>
</dbReference>
<dbReference type="SMART" id="SM00906">
    <property type="entry name" value="Fungal_trans"/>
    <property type="match status" value="1"/>
</dbReference>
<sequence>MPPPQRIVRAKDSVEIRRARGEISCAECRRHKLKCDKAIPCSTCVRKGCQSICPNGTLAPTHGTRPSAPDAVAYDTKIMELSNRIRQLEDALQITHSTVSTAPHPLLAEDLLQIKNRAVASTSTKADSDLVDSDLVDSFGTLAITNRGTEFYLGGPSHDFLTVRFYEAVCSKDSLIAEKKHIVASSTHAHADSSSALPSPISYLSKTFPFTPLYLPTREIQEYIEEKLPSYERASSLTEAYLENLSWFFRPVEREQIMGELIPIVYKKRRRTFNRNGSNGSQNGTPGPDSPTDSPTDAHVLALLLAVFAAGAVADLTLPPWNDEADLYHHLARTALSLKPVFEGAGLHAVQAISLIGAYDLFACRKNEMEGAWKILTFSLSIAASIGLNRDPAHFDLSPTLVQRRRRVFWELYAIDIWKASSGRPVTFTPSVIDCELPEDTDADLRGGSDNLDSIWRMQYGYIKEVMSEIVTILNSTRAIKYSEILMLDQKIREYDPQGIFSSNARGYHTDHSVDGIYGPVQLQHLSLMKDITLLLLHRSFFAHALVEDPTNPVRTQFGPSFLSMYRSAASMISNIQREIEGRSHYVMRCWPVLGHTLHATVVLGSIAACGTAAALAPQAFIHFDNALKLFPTLQMHPLSEIAMPLLMRLREQALQALAKHGNEITSQSRSATPSSESVTKNQASHALSSLGRMNEGSFEGGISTTSTRNNNFVHSGLQTMPSGSSHPTQFSVPFSAYPKHTASTTATPSMPGYEPPKSNNYGGQSENRLRQTAEQKTDSDADSEMRRSSDVSTSARRPLSDPRESSMSFSLGGSEASGSNAQSHMQVDQHLYAPMNGNLDGHPFNARAFGLQGSPAGPDVLNTYTTLSDLPTDSNMSGVNFTTETVQTQSTPDAYPLSSDPFAFDSASNLSPETFFNSDFDVSFDMRSSTGQESFLPLLPGDLEAWRAII</sequence>
<dbReference type="OrthoDB" id="424974at2759"/>
<dbReference type="GO" id="GO:0000981">
    <property type="term" value="F:DNA-binding transcription factor activity, RNA polymerase II-specific"/>
    <property type="evidence" value="ECO:0007669"/>
    <property type="project" value="InterPro"/>
</dbReference>
<dbReference type="InterPro" id="IPR007219">
    <property type="entry name" value="XnlR_reg_dom"/>
</dbReference>
<evidence type="ECO:0000259" key="6">
    <source>
        <dbReference type="PROSITE" id="PS50048"/>
    </source>
</evidence>
<protein>
    <recommendedName>
        <fullName evidence="6">Zn(2)-C6 fungal-type domain-containing protein</fullName>
    </recommendedName>
</protein>
<gene>
    <name evidence="7" type="ORF">A7U60_g956</name>
</gene>
<evidence type="ECO:0000256" key="4">
    <source>
        <dbReference type="SAM" id="Coils"/>
    </source>
</evidence>
<accession>A0A9Q5I5C9</accession>
<dbReference type="PROSITE" id="PS00463">
    <property type="entry name" value="ZN2_CY6_FUNGAL_1"/>
    <property type="match status" value="1"/>
</dbReference>
<feature type="compositionally biased region" description="Polar residues" evidence="5">
    <location>
        <begin position="274"/>
        <end position="283"/>
    </location>
</feature>
<feature type="compositionally biased region" description="Polar residues" evidence="5">
    <location>
        <begin position="806"/>
        <end position="825"/>
    </location>
</feature>
<organism evidence="7 8">
    <name type="scientific">Sanghuangporus baumii</name>
    <name type="common">Phellinus baumii</name>
    <dbReference type="NCBI Taxonomy" id="108892"/>
    <lineage>
        <taxon>Eukaryota</taxon>
        <taxon>Fungi</taxon>
        <taxon>Dikarya</taxon>
        <taxon>Basidiomycota</taxon>
        <taxon>Agaricomycotina</taxon>
        <taxon>Agaricomycetes</taxon>
        <taxon>Hymenochaetales</taxon>
        <taxon>Hymenochaetaceae</taxon>
        <taxon>Sanghuangporus</taxon>
    </lineage>
</organism>
<dbReference type="Gene3D" id="4.10.240.10">
    <property type="entry name" value="Zn(2)-C6 fungal-type DNA-binding domain"/>
    <property type="match status" value="1"/>
</dbReference>
<feature type="region of interest" description="Disordered" evidence="5">
    <location>
        <begin position="661"/>
        <end position="825"/>
    </location>
</feature>
<feature type="compositionally biased region" description="Polar residues" evidence="5">
    <location>
        <begin position="758"/>
        <end position="767"/>
    </location>
</feature>
<dbReference type="Pfam" id="PF04082">
    <property type="entry name" value="Fungal_trans"/>
    <property type="match status" value="1"/>
</dbReference>
<dbReference type="GO" id="GO:0006351">
    <property type="term" value="P:DNA-templated transcription"/>
    <property type="evidence" value="ECO:0007669"/>
    <property type="project" value="InterPro"/>
</dbReference>
<dbReference type="PROSITE" id="PS50048">
    <property type="entry name" value="ZN2_CY6_FUNGAL_2"/>
    <property type="match status" value="1"/>
</dbReference>
<evidence type="ECO:0000256" key="1">
    <source>
        <dbReference type="ARBA" id="ARBA00004123"/>
    </source>
</evidence>
<dbReference type="CDD" id="cd00067">
    <property type="entry name" value="GAL4"/>
    <property type="match status" value="1"/>
</dbReference>
<comment type="caution">
    <text evidence="7">The sequence shown here is derived from an EMBL/GenBank/DDBJ whole genome shotgun (WGS) entry which is preliminary data.</text>
</comment>
<proteinExistence type="predicted"/>
<dbReference type="SMART" id="SM00066">
    <property type="entry name" value="GAL4"/>
    <property type="match status" value="1"/>
</dbReference>
<feature type="compositionally biased region" description="Low complexity" evidence="5">
    <location>
        <begin position="284"/>
        <end position="294"/>
    </location>
</feature>
<evidence type="ECO:0000256" key="3">
    <source>
        <dbReference type="ARBA" id="ARBA00023242"/>
    </source>
</evidence>
<dbReference type="PANTHER" id="PTHR31001">
    <property type="entry name" value="UNCHARACTERIZED TRANSCRIPTIONAL REGULATORY PROTEIN"/>
    <property type="match status" value="1"/>
</dbReference>
<evidence type="ECO:0000256" key="5">
    <source>
        <dbReference type="SAM" id="MobiDB-lite"/>
    </source>
</evidence>
<dbReference type="Proteomes" id="UP000757232">
    <property type="component" value="Unassembled WGS sequence"/>
</dbReference>
<comment type="subcellular location">
    <subcellularLocation>
        <location evidence="1">Nucleus</location>
    </subcellularLocation>
</comment>
<dbReference type="EMBL" id="LNZH02000064">
    <property type="protein sequence ID" value="OCB91784.1"/>
    <property type="molecule type" value="Genomic_DNA"/>
</dbReference>
<dbReference type="CDD" id="cd12148">
    <property type="entry name" value="fungal_TF_MHR"/>
    <property type="match status" value="1"/>
</dbReference>
<dbReference type="AlphaFoldDB" id="A0A9Q5I5C9"/>
<feature type="region of interest" description="Disordered" evidence="5">
    <location>
        <begin position="273"/>
        <end position="294"/>
    </location>
</feature>
<feature type="compositionally biased region" description="Basic and acidic residues" evidence="5">
    <location>
        <begin position="768"/>
        <end position="790"/>
    </location>
</feature>
<dbReference type="Pfam" id="PF00172">
    <property type="entry name" value="Zn_clus"/>
    <property type="match status" value="1"/>
</dbReference>
<evidence type="ECO:0000313" key="7">
    <source>
        <dbReference type="EMBL" id="OCB91784.1"/>
    </source>
</evidence>
<dbReference type="InterPro" id="IPR001138">
    <property type="entry name" value="Zn2Cys6_DnaBD"/>
</dbReference>
<feature type="coiled-coil region" evidence="4">
    <location>
        <begin position="71"/>
        <end position="98"/>
    </location>
</feature>
<reference evidence="7" key="1">
    <citation type="submission" date="2016-06" db="EMBL/GenBank/DDBJ databases">
        <title>Draft Genome sequence of the fungus Inonotus baumii.</title>
        <authorList>
            <person name="Zhu H."/>
            <person name="Lin W."/>
        </authorList>
    </citation>
    <scope>NUCLEOTIDE SEQUENCE</scope>
    <source>
        <strain evidence="7">821</strain>
    </source>
</reference>
<dbReference type="InterPro" id="IPR036864">
    <property type="entry name" value="Zn2-C6_fun-type_DNA-bd_sf"/>
</dbReference>
<name>A0A9Q5I5C9_SANBA</name>
<evidence type="ECO:0000313" key="8">
    <source>
        <dbReference type="Proteomes" id="UP000757232"/>
    </source>
</evidence>
<dbReference type="GO" id="GO:0003677">
    <property type="term" value="F:DNA binding"/>
    <property type="evidence" value="ECO:0007669"/>
    <property type="project" value="InterPro"/>
</dbReference>
<keyword evidence="8" id="KW-1185">Reference proteome</keyword>
<dbReference type="GO" id="GO:0005634">
    <property type="term" value="C:nucleus"/>
    <property type="evidence" value="ECO:0007669"/>
    <property type="project" value="UniProtKB-SubCell"/>
</dbReference>